<feature type="region of interest" description="Disordered" evidence="1">
    <location>
        <begin position="51"/>
        <end position="78"/>
    </location>
</feature>
<evidence type="ECO:0000256" key="2">
    <source>
        <dbReference type="SAM" id="SignalP"/>
    </source>
</evidence>
<reference evidence="3 4" key="1">
    <citation type="submission" date="2018-07" db="EMBL/GenBank/DDBJ databases">
        <title>The complete nuclear genome of the prasinophyte Chloropicon primus (CCMP1205).</title>
        <authorList>
            <person name="Pombert J.-F."/>
            <person name="Otis C."/>
            <person name="Turmel M."/>
            <person name="Lemieux C."/>
        </authorList>
    </citation>
    <scope>NUCLEOTIDE SEQUENCE [LARGE SCALE GENOMIC DNA]</scope>
    <source>
        <strain evidence="3 4">CCMP1205</strain>
    </source>
</reference>
<feature type="region of interest" description="Disordered" evidence="1">
    <location>
        <begin position="114"/>
        <end position="187"/>
    </location>
</feature>
<accession>A0A5B8MVF1</accession>
<feature type="compositionally biased region" description="Basic and acidic residues" evidence="1">
    <location>
        <begin position="121"/>
        <end position="151"/>
    </location>
</feature>
<proteinExistence type="predicted"/>
<feature type="signal peptide" evidence="2">
    <location>
        <begin position="1"/>
        <end position="29"/>
    </location>
</feature>
<name>A0A5B8MVF1_9CHLO</name>
<dbReference type="AlphaFoldDB" id="A0A5B8MVF1"/>
<sequence length="230" mass="25858">MTMRRMNPTSVSLCAVALLLALLAPVSLGQVGFQGTAPDWYKPKPYKPWNDHHHHDHHDHHSEHSKWELHKGEETKKETKKILPRYGPPVIHVPYVQPYAPAVKVVEYAYSRPAPAHHHKPEPEHKKHEPEHKKHEPEHKKHEPEHKKHEPQPGPGYYPGRITHGASGRRPVGSGPDVQTRARPNNAGQLNAIRDVLCSYPVGHPCGCNCAPGWVCQSYGCQPGWTIGGK</sequence>
<evidence type="ECO:0000313" key="4">
    <source>
        <dbReference type="Proteomes" id="UP000316726"/>
    </source>
</evidence>
<evidence type="ECO:0000256" key="1">
    <source>
        <dbReference type="SAM" id="MobiDB-lite"/>
    </source>
</evidence>
<feature type="chain" id="PRO_5023113531" description="EGF-like domain-containing protein" evidence="2">
    <location>
        <begin position="30"/>
        <end position="230"/>
    </location>
</feature>
<protein>
    <recommendedName>
        <fullName evidence="5">EGF-like domain-containing protein</fullName>
    </recommendedName>
</protein>
<dbReference type="Proteomes" id="UP000316726">
    <property type="component" value="Chromosome 13"/>
</dbReference>
<evidence type="ECO:0008006" key="5">
    <source>
        <dbReference type="Google" id="ProtNLM"/>
    </source>
</evidence>
<organism evidence="3 4">
    <name type="scientific">Chloropicon primus</name>
    <dbReference type="NCBI Taxonomy" id="1764295"/>
    <lineage>
        <taxon>Eukaryota</taxon>
        <taxon>Viridiplantae</taxon>
        <taxon>Chlorophyta</taxon>
        <taxon>Chloropicophyceae</taxon>
        <taxon>Chloropicales</taxon>
        <taxon>Chloropicaceae</taxon>
        <taxon>Chloropicon</taxon>
    </lineage>
</organism>
<dbReference type="EMBL" id="CP031046">
    <property type="protein sequence ID" value="QDZ24563.1"/>
    <property type="molecule type" value="Genomic_DNA"/>
</dbReference>
<gene>
    <name evidence="3" type="ORF">A3770_13p70810</name>
</gene>
<keyword evidence="2" id="KW-0732">Signal</keyword>
<evidence type="ECO:0000313" key="3">
    <source>
        <dbReference type="EMBL" id="QDZ24563.1"/>
    </source>
</evidence>
<keyword evidence="4" id="KW-1185">Reference proteome</keyword>